<name>A0AAV5WV34_9BILA</name>
<reference evidence="1" key="1">
    <citation type="submission" date="2023-10" db="EMBL/GenBank/DDBJ databases">
        <title>Genome assembly of Pristionchus species.</title>
        <authorList>
            <person name="Yoshida K."/>
            <person name="Sommer R.J."/>
        </authorList>
    </citation>
    <scope>NUCLEOTIDE SEQUENCE</scope>
    <source>
        <strain evidence="1">RS5133</strain>
    </source>
</reference>
<keyword evidence="2" id="KW-1185">Reference proteome</keyword>
<sequence>CIGEKGKRRKGEKETLGFGHKRHIRFYDDSIENLLLKNLEIDPTNIIIAMIPFARNFSLKEMQNPSSDDEF</sequence>
<feature type="non-terminal residue" evidence="1">
    <location>
        <position position="71"/>
    </location>
</feature>
<evidence type="ECO:0000313" key="1">
    <source>
        <dbReference type="EMBL" id="GMT34544.1"/>
    </source>
</evidence>
<dbReference type="Proteomes" id="UP001432322">
    <property type="component" value="Unassembled WGS sequence"/>
</dbReference>
<feature type="non-terminal residue" evidence="1">
    <location>
        <position position="1"/>
    </location>
</feature>
<organism evidence="1 2">
    <name type="scientific">Pristionchus fissidentatus</name>
    <dbReference type="NCBI Taxonomy" id="1538716"/>
    <lineage>
        <taxon>Eukaryota</taxon>
        <taxon>Metazoa</taxon>
        <taxon>Ecdysozoa</taxon>
        <taxon>Nematoda</taxon>
        <taxon>Chromadorea</taxon>
        <taxon>Rhabditida</taxon>
        <taxon>Rhabditina</taxon>
        <taxon>Diplogasteromorpha</taxon>
        <taxon>Diplogasteroidea</taxon>
        <taxon>Neodiplogasteridae</taxon>
        <taxon>Pristionchus</taxon>
    </lineage>
</organism>
<gene>
    <name evidence="1" type="ORF">PFISCL1PPCAC_25841</name>
</gene>
<accession>A0AAV5WV34</accession>
<dbReference type="AlphaFoldDB" id="A0AAV5WV34"/>
<protein>
    <submittedName>
        <fullName evidence="1">Uncharacterized protein</fullName>
    </submittedName>
</protein>
<comment type="caution">
    <text evidence="1">The sequence shown here is derived from an EMBL/GenBank/DDBJ whole genome shotgun (WGS) entry which is preliminary data.</text>
</comment>
<proteinExistence type="predicted"/>
<dbReference type="EMBL" id="BTSY01000006">
    <property type="protein sequence ID" value="GMT34544.1"/>
    <property type="molecule type" value="Genomic_DNA"/>
</dbReference>
<evidence type="ECO:0000313" key="2">
    <source>
        <dbReference type="Proteomes" id="UP001432322"/>
    </source>
</evidence>